<name>A0ABV5VQ09_9BACL</name>
<keyword evidence="2" id="KW-0238">DNA-binding</keyword>
<protein>
    <submittedName>
        <fullName evidence="5">MarR family winged helix-turn-helix transcriptional regulator</fullName>
    </submittedName>
</protein>
<dbReference type="RefSeq" id="WP_344917138.1">
    <property type="nucleotide sequence ID" value="NZ_BAAAYO010000021.1"/>
</dbReference>
<dbReference type="SMART" id="SM00347">
    <property type="entry name" value="HTH_MARR"/>
    <property type="match status" value="1"/>
</dbReference>
<keyword evidence="6" id="KW-1185">Reference proteome</keyword>
<dbReference type="InterPro" id="IPR036390">
    <property type="entry name" value="WH_DNA-bd_sf"/>
</dbReference>
<dbReference type="Gene3D" id="1.10.10.10">
    <property type="entry name" value="Winged helix-like DNA-binding domain superfamily/Winged helix DNA-binding domain"/>
    <property type="match status" value="1"/>
</dbReference>
<feature type="domain" description="HTH marR-type" evidence="4">
    <location>
        <begin position="8"/>
        <end position="140"/>
    </location>
</feature>
<dbReference type="Proteomes" id="UP001589619">
    <property type="component" value="Unassembled WGS sequence"/>
</dbReference>
<comment type="caution">
    <text evidence="5">The sequence shown here is derived from an EMBL/GenBank/DDBJ whole genome shotgun (WGS) entry which is preliminary data.</text>
</comment>
<sequence length="165" mass="19207">MEPNHPPEAPLMGLMARLMRQHHYNSHLSLKDQDVHPGQPPVLFELSRHDGLRQNELAAKMRVKPATVTVMLNRMVKNGHVERRADPSDQRVWRVYLTDKGRSAVKEVHEALNASEAYALQGVTPEEKMLLRRLLLHMFDNVKQYEQIISRQTKEERGRDENQMD</sequence>
<organism evidence="5 6">
    <name type="scientific">Paenibacillus hodogayensis</name>
    <dbReference type="NCBI Taxonomy" id="279208"/>
    <lineage>
        <taxon>Bacteria</taxon>
        <taxon>Bacillati</taxon>
        <taxon>Bacillota</taxon>
        <taxon>Bacilli</taxon>
        <taxon>Bacillales</taxon>
        <taxon>Paenibacillaceae</taxon>
        <taxon>Paenibacillus</taxon>
    </lineage>
</organism>
<dbReference type="InterPro" id="IPR036388">
    <property type="entry name" value="WH-like_DNA-bd_sf"/>
</dbReference>
<keyword evidence="1" id="KW-0805">Transcription regulation</keyword>
<evidence type="ECO:0000256" key="2">
    <source>
        <dbReference type="ARBA" id="ARBA00023125"/>
    </source>
</evidence>
<evidence type="ECO:0000259" key="4">
    <source>
        <dbReference type="PROSITE" id="PS50995"/>
    </source>
</evidence>
<dbReference type="InterPro" id="IPR000835">
    <property type="entry name" value="HTH_MarR-typ"/>
</dbReference>
<gene>
    <name evidence="5" type="ORF">ACFFNY_02125</name>
</gene>
<dbReference type="PROSITE" id="PS50995">
    <property type="entry name" value="HTH_MARR_2"/>
    <property type="match status" value="1"/>
</dbReference>
<dbReference type="EMBL" id="JBHMAG010000002">
    <property type="protein sequence ID" value="MFB9750357.1"/>
    <property type="molecule type" value="Genomic_DNA"/>
</dbReference>
<evidence type="ECO:0000256" key="1">
    <source>
        <dbReference type="ARBA" id="ARBA00023015"/>
    </source>
</evidence>
<dbReference type="PANTHER" id="PTHR42756:SF1">
    <property type="entry name" value="TRANSCRIPTIONAL REPRESSOR OF EMRAB OPERON"/>
    <property type="match status" value="1"/>
</dbReference>
<keyword evidence="3" id="KW-0804">Transcription</keyword>
<evidence type="ECO:0000256" key="3">
    <source>
        <dbReference type="ARBA" id="ARBA00023163"/>
    </source>
</evidence>
<evidence type="ECO:0000313" key="6">
    <source>
        <dbReference type="Proteomes" id="UP001589619"/>
    </source>
</evidence>
<dbReference type="Pfam" id="PF01047">
    <property type="entry name" value="MarR"/>
    <property type="match status" value="1"/>
</dbReference>
<evidence type="ECO:0000313" key="5">
    <source>
        <dbReference type="EMBL" id="MFB9750357.1"/>
    </source>
</evidence>
<proteinExistence type="predicted"/>
<reference evidence="5 6" key="1">
    <citation type="submission" date="2024-09" db="EMBL/GenBank/DDBJ databases">
        <authorList>
            <person name="Sun Q."/>
            <person name="Mori K."/>
        </authorList>
    </citation>
    <scope>NUCLEOTIDE SEQUENCE [LARGE SCALE GENOMIC DNA]</scope>
    <source>
        <strain evidence="5 6">JCM 12520</strain>
    </source>
</reference>
<dbReference type="PANTHER" id="PTHR42756">
    <property type="entry name" value="TRANSCRIPTIONAL REGULATOR, MARR"/>
    <property type="match status" value="1"/>
</dbReference>
<accession>A0ABV5VQ09</accession>
<dbReference type="PRINTS" id="PR00598">
    <property type="entry name" value="HTHMARR"/>
</dbReference>
<dbReference type="SUPFAM" id="SSF46785">
    <property type="entry name" value="Winged helix' DNA-binding domain"/>
    <property type="match status" value="1"/>
</dbReference>